<feature type="region of interest" description="Disordered" evidence="1">
    <location>
        <begin position="35"/>
        <end position="84"/>
    </location>
</feature>
<dbReference type="EMBL" id="JADIKJ010000005">
    <property type="protein sequence ID" value="MFK2900008.1"/>
    <property type="molecule type" value="Genomic_DNA"/>
</dbReference>
<evidence type="ECO:0000313" key="2">
    <source>
        <dbReference type="EMBL" id="MFK2900008.1"/>
    </source>
</evidence>
<keyword evidence="3" id="KW-1185">Reference proteome</keyword>
<name>A0ABW8JGP1_9GAMM</name>
<proteinExistence type="predicted"/>
<gene>
    <name evidence="2" type="ORF">ISP15_06635</name>
</gene>
<protein>
    <submittedName>
        <fullName evidence="2">Uncharacterized protein</fullName>
    </submittedName>
</protein>
<dbReference type="RefSeq" id="WP_404546336.1">
    <property type="nucleotide sequence ID" value="NZ_JADIKJ010000005.1"/>
</dbReference>
<evidence type="ECO:0000256" key="1">
    <source>
        <dbReference type="SAM" id="MobiDB-lite"/>
    </source>
</evidence>
<organism evidence="2 3">
    <name type="scientific">Dyella jejuensis</name>
    <dbReference type="NCBI Taxonomy" id="1432009"/>
    <lineage>
        <taxon>Bacteria</taxon>
        <taxon>Pseudomonadati</taxon>
        <taxon>Pseudomonadota</taxon>
        <taxon>Gammaproteobacteria</taxon>
        <taxon>Lysobacterales</taxon>
        <taxon>Rhodanobacteraceae</taxon>
        <taxon>Dyella</taxon>
    </lineage>
</organism>
<sequence length="84" mass="9478">MKLLRDFFRLRTASRLSVAGRRSGVRVPLTVTVPRPLSQPAGHLPIDTHEPVEASQDRAPSRWHDHASTEPLRTSRHLQLVSSH</sequence>
<reference evidence="2 3" key="1">
    <citation type="submission" date="2020-10" db="EMBL/GenBank/DDBJ databases">
        <title>Phylogeny of dyella-like bacteria.</title>
        <authorList>
            <person name="Fu J."/>
        </authorList>
    </citation>
    <scope>NUCLEOTIDE SEQUENCE [LARGE SCALE GENOMIC DNA]</scope>
    <source>
        <strain evidence="2 3">JP1</strain>
    </source>
</reference>
<accession>A0ABW8JGP1</accession>
<evidence type="ECO:0000313" key="3">
    <source>
        <dbReference type="Proteomes" id="UP001620461"/>
    </source>
</evidence>
<feature type="compositionally biased region" description="Basic and acidic residues" evidence="1">
    <location>
        <begin position="46"/>
        <end position="68"/>
    </location>
</feature>
<comment type="caution">
    <text evidence="2">The sequence shown here is derived from an EMBL/GenBank/DDBJ whole genome shotgun (WGS) entry which is preliminary data.</text>
</comment>
<dbReference type="Proteomes" id="UP001620461">
    <property type="component" value="Unassembled WGS sequence"/>
</dbReference>